<sequence length="221" mass="24968">MTCNRCCCKRCNCKIFRGPPGPPGPPGPQGPTGSTGPTGPRGETEVNIQNISENVVNKSVNTLDSLTSLSNLFINNKFSVQLRESSNIKEIKENNLIFKDILTTNSLNNYDIKTGIFTSTKKVDYEFDVSLTFYIEFKSLVTKTFPVELLMILNPENESNEIISKSVTTLLFLENRNIKYEETLQLKYRGLFKEGDKISFKIRHDLPSLILDYRSNLIINA</sequence>
<feature type="compositionally biased region" description="Low complexity" evidence="3">
    <location>
        <begin position="31"/>
        <end position="41"/>
    </location>
</feature>
<comment type="subcellular location">
    <subcellularLocation>
        <location evidence="1">Secreted</location>
    </subcellularLocation>
</comment>
<dbReference type="InterPro" id="IPR050392">
    <property type="entry name" value="Collagen/C1q_domain"/>
</dbReference>
<evidence type="ECO:0000256" key="3">
    <source>
        <dbReference type="SAM" id="MobiDB-lite"/>
    </source>
</evidence>
<evidence type="ECO:0000256" key="1">
    <source>
        <dbReference type="ARBA" id="ARBA00004613"/>
    </source>
</evidence>
<dbReference type="PANTHER" id="PTHR15427:SF33">
    <property type="entry name" value="COLLAGEN IV NC1 DOMAIN-CONTAINING PROTEIN"/>
    <property type="match status" value="1"/>
</dbReference>
<dbReference type="PANTHER" id="PTHR15427">
    <property type="entry name" value="EMILIN ELASTIN MICROFIBRIL INTERFACE-LOCATED PROTEIN ELASTIN MICROFIBRIL INTERFACER"/>
    <property type="match status" value="1"/>
</dbReference>
<evidence type="ECO:0000256" key="2">
    <source>
        <dbReference type="ARBA" id="ARBA00022525"/>
    </source>
</evidence>
<feature type="region of interest" description="Disordered" evidence="3">
    <location>
        <begin position="19"/>
        <end position="43"/>
    </location>
</feature>
<evidence type="ECO:0008006" key="5">
    <source>
        <dbReference type="Google" id="ProtNLM"/>
    </source>
</evidence>
<organism evidence="4">
    <name type="scientific">Pithovirus LCPAC104</name>
    <dbReference type="NCBI Taxonomy" id="2506589"/>
    <lineage>
        <taxon>Viruses</taxon>
        <taxon>Pithoviruses</taxon>
    </lineage>
</organism>
<evidence type="ECO:0000313" key="4">
    <source>
        <dbReference type="EMBL" id="QBK90573.1"/>
    </source>
</evidence>
<dbReference type="InterPro" id="IPR008983">
    <property type="entry name" value="Tumour_necrosis_fac-like_dom"/>
</dbReference>
<dbReference type="Gene3D" id="1.20.5.320">
    <property type="entry name" value="6-Phosphogluconate Dehydrogenase, domain 3"/>
    <property type="match status" value="1"/>
</dbReference>
<gene>
    <name evidence="4" type="ORF">LCPAC104_00690</name>
</gene>
<dbReference type="EMBL" id="MK500494">
    <property type="protein sequence ID" value="QBK90573.1"/>
    <property type="molecule type" value="Genomic_DNA"/>
</dbReference>
<dbReference type="Gene3D" id="2.60.120.40">
    <property type="match status" value="1"/>
</dbReference>
<feature type="compositionally biased region" description="Pro residues" evidence="3">
    <location>
        <begin position="19"/>
        <end position="29"/>
    </location>
</feature>
<reference evidence="4" key="1">
    <citation type="journal article" date="2019" name="MBio">
        <title>Virus Genomes from Deep Sea Sediments Expand the Ocean Megavirome and Support Independent Origins of Viral Gigantism.</title>
        <authorList>
            <person name="Backstrom D."/>
            <person name="Yutin N."/>
            <person name="Jorgensen S.L."/>
            <person name="Dharamshi J."/>
            <person name="Homa F."/>
            <person name="Zaremba-Niedwiedzka K."/>
            <person name="Spang A."/>
            <person name="Wolf Y.I."/>
            <person name="Koonin E.V."/>
            <person name="Ettema T.J."/>
        </authorList>
    </citation>
    <scope>NUCLEOTIDE SEQUENCE</scope>
</reference>
<proteinExistence type="predicted"/>
<keyword evidence="2" id="KW-0964">Secreted</keyword>
<name>A0A481Z3U7_9VIRU</name>
<accession>A0A481Z3U7</accession>
<protein>
    <recommendedName>
        <fullName evidence="5">Collagen triple helix repeat protein</fullName>
    </recommendedName>
</protein>